<evidence type="ECO:0000313" key="2">
    <source>
        <dbReference type="EMBL" id="EGZ17940.1"/>
    </source>
</evidence>
<gene>
    <name evidence="2" type="ORF">PHYSODRAFT_331850</name>
</gene>
<organism evidence="2 3">
    <name type="scientific">Phytophthora sojae (strain P6497)</name>
    <name type="common">Soybean stem and root rot agent</name>
    <name type="synonym">Phytophthora megasperma f. sp. glycines</name>
    <dbReference type="NCBI Taxonomy" id="1094619"/>
    <lineage>
        <taxon>Eukaryota</taxon>
        <taxon>Sar</taxon>
        <taxon>Stramenopiles</taxon>
        <taxon>Oomycota</taxon>
        <taxon>Peronosporomycetes</taxon>
        <taxon>Peronosporales</taxon>
        <taxon>Peronosporaceae</taxon>
        <taxon>Phytophthora</taxon>
    </lineage>
</organism>
<dbReference type="RefSeq" id="XP_009526998.1">
    <property type="nucleotide sequence ID" value="XM_009528703.1"/>
</dbReference>
<dbReference type="KEGG" id="psoj:PHYSODRAFT_331850"/>
<dbReference type="SMR" id="G4ZFK3"/>
<feature type="transmembrane region" description="Helical" evidence="1">
    <location>
        <begin position="124"/>
        <end position="148"/>
    </location>
</feature>
<keyword evidence="1" id="KW-0472">Membrane</keyword>
<keyword evidence="3" id="KW-1185">Reference proteome</keyword>
<accession>G4ZFK3</accession>
<keyword evidence="1" id="KW-1133">Transmembrane helix</keyword>
<evidence type="ECO:0000256" key="1">
    <source>
        <dbReference type="SAM" id="Phobius"/>
    </source>
</evidence>
<dbReference type="InParanoid" id="G4ZFK3"/>
<proteinExistence type="predicted"/>
<dbReference type="AlphaFoldDB" id="G4ZFK3"/>
<sequence length="384" mass="42094">MVKANRATFAGLKFNGDPNDFQRWKDAVVAHLANNTNSLEVSEIQAGRTAPRHGFQDLLLGPAHIVALLGEVDSYIKDIFNQTLPHSYMNQLSTPLSAQTVAAFWQQLEVDLGKCVAMGMGKKLYVCTLLPSRLMVGMVLALLPGYLWGPSITFSQEEFTLEKIETKMSLIFGNKSKIEIEAMDKTTQRPVEIPVNYAARGMASTKKGPMKKSDKRKAMPLPMDDERVNAFFYYNGAILSNEFDNEPAAGSFSGYYGSQYVQQSSVLSRGRRGSEAAMVGTRPRYGQPGVDLGPTLEEQVAAVEQHQSREFTALKQEVAILRAQAAQGSQTASDISVDVGGCVARLAQRVNALEQRFAPAGINVAELIPFHAVQRNASDPPQYI</sequence>
<reference evidence="2 3" key="1">
    <citation type="journal article" date="2006" name="Science">
        <title>Phytophthora genome sequences uncover evolutionary origins and mechanisms of pathogenesis.</title>
        <authorList>
            <person name="Tyler B.M."/>
            <person name="Tripathy S."/>
            <person name="Zhang X."/>
            <person name="Dehal P."/>
            <person name="Jiang R.H."/>
            <person name="Aerts A."/>
            <person name="Arredondo F.D."/>
            <person name="Baxter L."/>
            <person name="Bensasson D."/>
            <person name="Beynon J.L."/>
            <person name="Chapman J."/>
            <person name="Damasceno C.M."/>
            <person name="Dorrance A.E."/>
            <person name="Dou D."/>
            <person name="Dickerman A.W."/>
            <person name="Dubchak I.L."/>
            <person name="Garbelotto M."/>
            <person name="Gijzen M."/>
            <person name="Gordon S.G."/>
            <person name="Govers F."/>
            <person name="Grunwald N.J."/>
            <person name="Huang W."/>
            <person name="Ivors K.L."/>
            <person name="Jones R.W."/>
            <person name="Kamoun S."/>
            <person name="Krampis K."/>
            <person name="Lamour K.H."/>
            <person name="Lee M.K."/>
            <person name="McDonald W.H."/>
            <person name="Medina M."/>
            <person name="Meijer H.J."/>
            <person name="Nordberg E.K."/>
            <person name="Maclean D.J."/>
            <person name="Ospina-Giraldo M.D."/>
            <person name="Morris P.F."/>
            <person name="Phuntumart V."/>
            <person name="Putnam N.H."/>
            <person name="Rash S."/>
            <person name="Rose J.K."/>
            <person name="Sakihama Y."/>
            <person name="Salamov A.A."/>
            <person name="Savidor A."/>
            <person name="Scheuring C.F."/>
            <person name="Smith B.M."/>
            <person name="Sobral B.W."/>
            <person name="Terry A."/>
            <person name="Torto-Alalibo T.A."/>
            <person name="Win J."/>
            <person name="Xu Z."/>
            <person name="Zhang H."/>
            <person name="Grigoriev I.V."/>
            <person name="Rokhsar D.S."/>
            <person name="Boore J.L."/>
        </authorList>
    </citation>
    <scope>NUCLEOTIDE SEQUENCE [LARGE SCALE GENOMIC DNA]</scope>
    <source>
        <strain evidence="2 3">P6497</strain>
    </source>
</reference>
<dbReference type="GeneID" id="20646345"/>
<dbReference type="EMBL" id="JH159154">
    <property type="protein sequence ID" value="EGZ17940.1"/>
    <property type="molecule type" value="Genomic_DNA"/>
</dbReference>
<evidence type="ECO:0000313" key="3">
    <source>
        <dbReference type="Proteomes" id="UP000002640"/>
    </source>
</evidence>
<dbReference type="Proteomes" id="UP000002640">
    <property type="component" value="Unassembled WGS sequence"/>
</dbReference>
<protein>
    <submittedName>
        <fullName evidence="2">Uncharacterized protein</fullName>
    </submittedName>
</protein>
<name>G4ZFK3_PHYSP</name>
<keyword evidence="1" id="KW-0812">Transmembrane</keyword>